<feature type="signal peptide" evidence="1">
    <location>
        <begin position="1"/>
        <end position="20"/>
    </location>
</feature>
<dbReference type="RefSeq" id="WP_194977716.1">
    <property type="nucleotide sequence ID" value="NZ_JADMKS010000002.1"/>
</dbReference>
<organism evidence="2 3">
    <name type="scientific">Rouxiella silvae</name>
    <dbReference type="NCBI Taxonomy" id="1646373"/>
    <lineage>
        <taxon>Bacteria</taxon>
        <taxon>Pseudomonadati</taxon>
        <taxon>Pseudomonadota</taxon>
        <taxon>Gammaproteobacteria</taxon>
        <taxon>Enterobacterales</taxon>
        <taxon>Yersiniaceae</taxon>
        <taxon>Rouxiella</taxon>
    </lineage>
</organism>
<reference evidence="2" key="2">
    <citation type="submission" date="2022-09" db="EMBL/GenBank/DDBJ databases">
        <title>Rouxiella aceris sp. nov., isolated from tree sap and emended description of the genus Rhouxiella.</title>
        <authorList>
            <person name="Kim I.S."/>
        </authorList>
    </citation>
    <scope>NUCLEOTIDE SEQUENCE</scope>
    <source>
        <strain evidence="2">SAP-2</strain>
    </source>
</reference>
<gene>
    <name evidence="2" type="ORF">ITX54_06895</name>
</gene>
<sequence>MKFKTLALIVSAFFISNSYAVQHINSEQYQKLLPKDENGQVNYDLKLADKIDVQYHCDLKSKNGELVLDRNNCEKTPFNIDWKKNYPDTVNLNLYKDPSNKTIEEHKLWAMAFAQAYVSSMVEMQYGLNKKDGTFDLSQPFGTGESFGEYFARNLGPNYYLSKGLQESSLGKDIPELQDDGVLQVEYKVGSDNSAWGGLKGSGEGGFPLVFTKLDPLKVLHSKHGVARNIVGSALTSSYYNGMALGITSGSIKAYDQTTADSLSINKMNKFLQQAKSKDGLAIVMGFMYNRGAYAAKDQVLKNNEVFDHCASVVDKLASDVTCFNQANDPGSRYMRQIPDVNHTLLAAAADESTSYDVELTRDDISNYLDLIQRYGFYSKEDIAKAKVPVLAKFDQIAAKQVISYRHDFGKILEVMMVNLPVAEFAEKAPIDMSKKSTLTNVGDMVFLSVKGVDNYYSWLNPGQTVPVDADSKITQLYLAGGKATDVACAAVVQSELAAVTADKPAHLSLSLSGGQCQIDSNYVKPDDKVQPVKDLKKCSSYSEWKADSDYNPPAKVVLNKTIYNLKWGTVHDQNNPSANDWKGGMWENKGTCN</sequence>
<evidence type="ECO:0000313" key="3">
    <source>
        <dbReference type="Proteomes" id="UP000705283"/>
    </source>
</evidence>
<dbReference type="Proteomes" id="UP000705283">
    <property type="component" value="Unassembled WGS sequence"/>
</dbReference>
<protein>
    <recommendedName>
        <fullName evidence="4">Chitin-binding type-3 domain-containing protein</fullName>
    </recommendedName>
</protein>
<comment type="caution">
    <text evidence="2">The sequence shown here is derived from an EMBL/GenBank/DDBJ whole genome shotgun (WGS) entry which is preliminary data.</text>
</comment>
<accession>A0AA41BWC9</accession>
<evidence type="ECO:0000313" key="2">
    <source>
        <dbReference type="EMBL" id="MBF6636388.1"/>
    </source>
</evidence>
<dbReference type="EMBL" id="JADMKS010000002">
    <property type="protein sequence ID" value="MBF6636388.1"/>
    <property type="molecule type" value="Genomic_DNA"/>
</dbReference>
<reference evidence="2" key="1">
    <citation type="submission" date="2020-11" db="EMBL/GenBank/DDBJ databases">
        <authorList>
            <person name="Lee S.D."/>
        </authorList>
    </citation>
    <scope>NUCLEOTIDE SEQUENCE</scope>
    <source>
        <strain evidence="2">SAP-2</strain>
    </source>
</reference>
<evidence type="ECO:0000256" key="1">
    <source>
        <dbReference type="SAM" id="SignalP"/>
    </source>
</evidence>
<name>A0AA41BWC9_9GAMM</name>
<dbReference type="AlphaFoldDB" id="A0AA41BWC9"/>
<evidence type="ECO:0008006" key="4">
    <source>
        <dbReference type="Google" id="ProtNLM"/>
    </source>
</evidence>
<feature type="chain" id="PRO_5041235010" description="Chitin-binding type-3 domain-containing protein" evidence="1">
    <location>
        <begin position="21"/>
        <end position="594"/>
    </location>
</feature>
<proteinExistence type="predicted"/>
<dbReference type="Gene3D" id="2.10.10.20">
    <property type="entry name" value="Carbohydrate-binding module superfamily 5/12"/>
    <property type="match status" value="1"/>
</dbReference>
<keyword evidence="1" id="KW-0732">Signal</keyword>